<protein>
    <submittedName>
        <fullName evidence="1">Uncharacterized protein</fullName>
    </submittedName>
</protein>
<proteinExistence type="predicted"/>
<name>A0A6C0B5P1_9ZZZZ</name>
<organism evidence="1">
    <name type="scientific">viral metagenome</name>
    <dbReference type="NCBI Taxonomy" id="1070528"/>
    <lineage>
        <taxon>unclassified sequences</taxon>
        <taxon>metagenomes</taxon>
        <taxon>organismal metagenomes</taxon>
    </lineage>
</organism>
<accession>A0A6C0B5P1</accession>
<dbReference type="AlphaFoldDB" id="A0A6C0B5P1"/>
<sequence>MNYSNFVLIFKNRFPMGNTYSFIAVCEAAQKTGSQFFINGVPQYLEIVPNEVTKGPTKDGSVKDTIDGDYTMFNKRLSYLYQLDDGRYGSIDGTTGEIRAFDGDAESSVHRFFFQQMTF</sequence>
<dbReference type="EMBL" id="MN739080">
    <property type="protein sequence ID" value="QHS87372.1"/>
    <property type="molecule type" value="Genomic_DNA"/>
</dbReference>
<reference evidence="1" key="1">
    <citation type="journal article" date="2020" name="Nature">
        <title>Giant virus diversity and host interactions through global metagenomics.</title>
        <authorList>
            <person name="Schulz F."/>
            <person name="Roux S."/>
            <person name="Paez-Espino D."/>
            <person name="Jungbluth S."/>
            <person name="Walsh D.A."/>
            <person name="Denef V.J."/>
            <person name="McMahon K.D."/>
            <person name="Konstantinidis K.T."/>
            <person name="Eloe-Fadrosh E.A."/>
            <person name="Kyrpides N.C."/>
            <person name="Woyke T."/>
        </authorList>
    </citation>
    <scope>NUCLEOTIDE SEQUENCE</scope>
    <source>
        <strain evidence="1">GVMAG-M-3300010157-4</strain>
    </source>
</reference>
<evidence type="ECO:0000313" key="1">
    <source>
        <dbReference type="EMBL" id="QHS87372.1"/>
    </source>
</evidence>